<evidence type="ECO:0000256" key="1">
    <source>
        <dbReference type="SAM" id="MobiDB-lite"/>
    </source>
</evidence>
<feature type="region of interest" description="Disordered" evidence="1">
    <location>
        <begin position="34"/>
        <end position="67"/>
    </location>
</feature>
<feature type="compositionally biased region" description="Basic and acidic residues" evidence="1">
    <location>
        <begin position="43"/>
        <end position="55"/>
    </location>
</feature>
<sequence>MEHAEEENWKENWFLRGYIYVEATDITGHSRFGTVESRFGTKPRQEKEREREGIEGNRNSRSSRDPSHNMVSWLILFPMLLICISMSS</sequence>
<dbReference type="EMBL" id="PSQE01000005">
    <property type="protein sequence ID" value="RHN56330.1"/>
    <property type="molecule type" value="Genomic_DNA"/>
</dbReference>
<comment type="caution">
    <text evidence="2">The sequence shown here is derived from an EMBL/GenBank/DDBJ whole genome shotgun (WGS) entry which is preliminary data.</text>
</comment>
<dbReference type="Gramene" id="rna31714">
    <property type="protein sequence ID" value="RHN56330.1"/>
    <property type="gene ID" value="gene31714"/>
</dbReference>
<gene>
    <name evidence="2" type="ORF">MtrunA17_Chr5g0428301</name>
</gene>
<dbReference type="Proteomes" id="UP000265566">
    <property type="component" value="Chromosome 5"/>
</dbReference>
<reference evidence="2" key="1">
    <citation type="journal article" date="2018" name="Nat. Plants">
        <title>Whole-genome landscape of Medicago truncatula symbiotic genes.</title>
        <authorList>
            <person name="Pecrix Y."/>
            <person name="Gamas P."/>
            <person name="Carrere S."/>
        </authorList>
    </citation>
    <scope>NUCLEOTIDE SEQUENCE</scope>
    <source>
        <tissue evidence="2">Leaves</tissue>
    </source>
</reference>
<protein>
    <submittedName>
        <fullName evidence="2">Uncharacterized protein</fullName>
    </submittedName>
</protein>
<evidence type="ECO:0000313" key="2">
    <source>
        <dbReference type="EMBL" id="RHN56330.1"/>
    </source>
</evidence>
<organism evidence="2">
    <name type="scientific">Medicago truncatula</name>
    <name type="common">Barrel medic</name>
    <name type="synonym">Medicago tribuloides</name>
    <dbReference type="NCBI Taxonomy" id="3880"/>
    <lineage>
        <taxon>Eukaryota</taxon>
        <taxon>Viridiplantae</taxon>
        <taxon>Streptophyta</taxon>
        <taxon>Embryophyta</taxon>
        <taxon>Tracheophyta</taxon>
        <taxon>Spermatophyta</taxon>
        <taxon>Magnoliopsida</taxon>
        <taxon>eudicotyledons</taxon>
        <taxon>Gunneridae</taxon>
        <taxon>Pentapetalae</taxon>
        <taxon>rosids</taxon>
        <taxon>fabids</taxon>
        <taxon>Fabales</taxon>
        <taxon>Fabaceae</taxon>
        <taxon>Papilionoideae</taxon>
        <taxon>50 kb inversion clade</taxon>
        <taxon>NPAAA clade</taxon>
        <taxon>Hologalegina</taxon>
        <taxon>IRL clade</taxon>
        <taxon>Trifolieae</taxon>
        <taxon>Medicago</taxon>
    </lineage>
</organism>
<proteinExistence type="predicted"/>
<accession>A0A396HSL4</accession>
<dbReference type="AlphaFoldDB" id="A0A396HSL4"/>
<name>A0A396HSL4_MEDTR</name>